<name>A0A1H4CXP1_9ACTO</name>
<dbReference type="RefSeq" id="WP_222842469.1">
    <property type="nucleotide sequence ID" value="NZ_FNQV01000014.1"/>
</dbReference>
<dbReference type="InterPro" id="IPR004360">
    <property type="entry name" value="Glyas_Fos-R_dOase_dom"/>
</dbReference>
<evidence type="ECO:0000313" key="3">
    <source>
        <dbReference type="Proteomes" id="UP000199288"/>
    </source>
</evidence>
<dbReference type="AlphaFoldDB" id="A0A1H4CXP1"/>
<reference evidence="3" key="1">
    <citation type="submission" date="2016-10" db="EMBL/GenBank/DDBJ databases">
        <authorList>
            <person name="Varghese N."/>
            <person name="Submissions S."/>
        </authorList>
    </citation>
    <scope>NUCLEOTIDE SEQUENCE [LARGE SCALE GENOMIC DNA]</scope>
    <source>
        <strain evidence="3">KPR-1</strain>
    </source>
</reference>
<dbReference type="CDD" id="cd06588">
    <property type="entry name" value="PhnB_like"/>
    <property type="match status" value="1"/>
</dbReference>
<keyword evidence="3" id="KW-1185">Reference proteome</keyword>
<dbReference type="PANTHER" id="PTHR33990">
    <property type="entry name" value="PROTEIN YJDN-RELATED"/>
    <property type="match status" value="1"/>
</dbReference>
<evidence type="ECO:0000259" key="1">
    <source>
        <dbReference type="Pfam" id="PF00903"/>
    </source>
</evidence>
<feature type="domain" description="Glyoxalase/fosfomycin resistance/dioxygenase" evidence="1">
    <location>
        <begin position="9"/>
        <end position="134"/>
    </location>
</feature>
<protein>
    <submittedName>
        <fullName evidence="2">PhnB protein</fullName>
    </submittedName>
</protein>
<dbReference type="InterPro" id="IPR028973">
    <property type="entry name" value="PhnB-like"/>
</dbReference>
<accession>A0A1H4CXP1</accession>
<dbReference type="InterPro" id="IPR029068">
    <property type="entry name" value="Glyas_Bleomycin-R_OHBP_Dase"/>
</dbReference>
<dbReference type="Pfam" id="PF00903">
    <property type="entry name" value="Glyoxalase"/>
    <property type="match status" value="1"/>
</dbReference>
<gene>
    <name evidence="2" type="ORF">SAMN02910418_02073</name>
</gene>
<proteinExistence type="predicted"/>
<dbReference type="Gene3D" id="3.10.180.10">
    <property type="entry name" value="2,3-Dihydroxybiphenyl 1,2-Dioxygenase, domain 1"/>
    <property type="match status" value="1"/>
</dbReference>
<dbReference type="Proteomes" id="UP000199288">
    <property type="component" value="Unassembled WGS sequence"/>
</dbReference>
<sequence>MAQLSTYIAFPGNAKEAFTHYQGVFGGDLTLITYADMPQMEGMPFEPDPTAVAHAQLDLPGGTITGSDGMPGEDYVVKGSIYSLMYELDDVAKAQELIDALVAAGGEINMPFEKAPWGDTYGQVFDKFGVMWAFDVPGN</sequence>
<dbReference type="SUPFAM" id="SSF54593">
    <property type="entry name" value="Glyoxalase/Bleomycin resistance protein/Dihydroxybiphenyl dioxygenase"/>
    <property type="match status" value="1"/>
</dbReference>
<dbReference type="EMBL" id="FNQV01000014">
    <property type="protein sequence ID" value="SEA64862.1"/>
    <property type="molecule type" value="Genomic_DNA"/>
</dbReference>
<organism evidence="2 3">
    <name type="scientific">Bowdeniella nasicola</name>
    <dbReference type="NCBI Taxonomy" id="208480"/>
    <lineage>
        <taxon>Bacteria</taxon>
        <taxon>Bacillati</taxon>
        <taxon>Actinomycetota</taxon>
        <taxon>Actinomycetes</taxon>
        <taxon>Actinomycetales</taxon>
        <taxon>Actinomycetaceae</taxon>
        <taxon>Bowdeniella</taxon>
    </lineage>
</organism>
<dbReference type="PANTHER" id="PTHR33990:SF1">
    <property type="entry name" value="PROTEIN YJDN"/>
    <property type="match status" value="1"/>
</dbReference>
<evidence type="ECO:0000313" key="2">
    <source>
        <dbReference type="EMBL" id="SEA64862.1"/>
    </source>
</evidence>